<feature type="compositionally biased region" description="Basic and acidic residues" evidence="1">
    <location>
        <begin position="512"/>
        <end position="535"/>
    </location>
</feature>
<organism evidence="5 7">
    <name type="scientific">Aureobasidium pullulans</name>
    <name type="common">Black yeast</name>
    <name type="synonym">Pullularia pullulans</name>
    <dbReference type="NCBI Taxonomy" id="5580"/>
    <lineage>
        <taxon>Eukaryota</taxon>
        <taxon>Fungi</taxon>
        <taxon>Dikarya</taxon>
        <taxon>Ascomycota</taxon>
        <taxon>Pezizomycotina</taxon>
        <taxon>Dothideomycetes</taxon>
        <taxon>Dothideomycetidae</taxon>
        <taxon>Dothideales</taxon>
        <taxon>Saccotheciaceae</taxon>
        <taxon>Aureobasidium</taxon>
    </lineage>
</organism>
<dbReference type="AlphaFoldDB" id="A0A1A7MQY0"/>
<feature type="compositionally biased region" description="Polar residues" evidence="1">
    <location>
        <begin position="493"/>
        <end position="506"/>
    </location>
</feature>
<dbReference type="EMBL" id="QZBZ01000009">
    <property type="protein sequence ID" value="TIA42683.1"/>
    <property type="molecule type" value="Genomic_DNA"/>
</dbReference>
<evidence type="ECO:0000256" key="1">
    <source>
        <dbReference type="SAM" id="MobiDB-lite"/>
    </source>
</evidence>
<evidence type="ECO:0000313" key="4">
    <source>
        <dbReference type="EMBL" id="THZ54280.1"/>
    </source>
</evidence>
<evidence type="ECO:0000313" key="8">
    <source>
        <dbReference type="Proteomes" id="UP000308953"/>
    </source>
</evidence>
<dbReference type="Proteomes" id="UP000308953">
    <property type="component" value="Unassembled WGS sequence"/>
</dbReference>
<feature type="region of interest" description="Disordered" evidence="1">
    <location>
        <begin position="142"/>
        <end position="162"/>
    </location>
</feature>
<dbReference type="Proteomes" id="UP000310121">
    <property type="component" value="Unassembled WGS sequence"/>
</dbReference>
<gene>
    <name evidence="5" type="ORF">D6C78_00903</name>
    <name evidence="4" type="ORF">D6C90_00097</name>
    <name evidence="3" type="ORF">D6C91_00857</name>
    <name evidence="2" type="ORF">D6D10_02775</name>
</gene>
<protein>
    <recommendedName>
        <fullName evidence="10">Ubiquitin carboxyl-terminal hydrolase 19</fullName>
    </recommendedName>
</protein>
<dbReference type="OrthoDB" id="5369841at2759"/>
<evidence type="ECO:0000313" key="7">
    <source>
        <dbReference type="Proteomes" id="UP000308724"/>
    </source>
</evidence>
<feature type="compositionally biased region" description="Polar residues" evidence="1">
    <location>
        <begin position="546"/>
        <end position="555"/>
    </location>
</feature>
<comment type="caution">
    <text evidence="5">The sequence shown here is derived from an EMBL/GenBank/DDBJ whole genome shotgun (WGS) entry which is preliminary data.</text>
</comment>
<evidence type="ECO:0000313" key="9">
    <source>
        <dbReference type="Proteomes" id="UP000310121"/>
    </source>
</evidence>
<evidence type="ECO:0000313" key="2">
    <source>
        <dbReference type="EMBL" id="THX41367.1"/>
    </source>
</evidence>
<dbReference type="EMBL" id="QZBM01000015">
    <property type="protein sequence ID" value="THZ31236.1"/>
    <property type="molecule type" value="Genomic_DNA"/>
</dbReference>
<reference evidence="6 7" key="1">
    <citation type="submission" date="2018-10" db="EMBL/GenBank/DDBJ databases">
        <title>Fifty Aureobasidium pullulans genomes reveal a recombining polyextremotolerant generalist.</title>
        <authorList>
            <person name="Gostincar C."/>
            <person name="Turk M."/>
            <person name="Zajc J."/>
            <person name="Gunde-Cimerman N."/>
        </authorList>
    </citation>
    <scope>NUCLEOTIDE SEQUENCE [LARGE SCALE GENOMIC DNA]</scope>
    <source>
        <strain evidence="5 7">EXF-1645</strain>
        <strain evidence="4 9">EXF-3844</strain>
        <strain evidence="3 6">EXF-3863</strain>
        <strain evidence="2 8">EXF-9785</strain>
    </source>
</reference>
<evidence type="ECO:0000313" key="6">
    <source>
        <dbReference type="Proteomes" id="UP000308005"/>
    </source>
</evidence>
<evidence type="ECO:0000313" key="3">
    <source>
        <dbReference type="EMBL" id="THZ31236.1"/>
    </source>
</evidence>
<feature type="region of interest" description="Disordered" evidence="1">
    <location>
        <begin position="405"/>
        <end position="572"/>
    </location>
</feature>
<evidence type="ECO:0008006" key="10">
    <source>
        <dbReference type="Google" id="ProtNLM"/>
    </source>
</evidence>
<name>A0A1A7MQY0_AURPU</name>
<dbReference type="EMBL" id="QZAV01000035">
    <property type="protein sequence ID" value="THX41367.1"/>
    <property type="molecule type" value="Genomic_DNA"/>
</dbReference>
<evidence type="ECO:0000313" key="5">
    <source>
        <dbReference type="EMBL" id="TIA42683.1"/>
    </source>
</evidence>
<dbReference type="EMBL" id="QZBN01000002">
    <property type="protein sequence ID" value="THZ54280.1"/>
    <property type="molecule type" value="Genomic_DNA"/>
</dbReference>
<feature type="compositionally biased region" description="Basic and acidic residues" evidence="1">
    <location>
        <begin position="473"/>
        <end position="485"/>
    </location>
</feature>
<dbReference type="Proteomes" id="UP000308724">
    <property type="component" value="Unassembled WGS sequence"/>
</dbReference>
<dbReference type="Proteomes" id="UP000308005">
    <property type="component" value="Unassembled WGS sequence"/>
</dbReference>
<sequence>MDPQSVAFVPHSDSWRLCNDLLRLQQVQADHTDRLLRLERRQDDDARMKSVWGATSPFPSVLSGTPQQPPIHHLKDFDDEPANLIGSLHLDPDEEPRRMGATSRANSVRFDESANQGHWAHASRSSIDFLPRSTSSLAGLGMTERTSSHKSDGRASSVHSVRSAASGRASSINLDTGYASPVDTPVIAPGLLILGPVPAIVRCWLNTNFKHDALLYAAVSSASYKSQIDERLVQYLDLEDCVVESASGSRLLALPVYFAEAVPLPTSARPSSPAPQVPSATVEFNVLTNTQTDVYSKAIQIVIGSDVLRSRGADILFSSNSMTLFDDDQCKLSIPLVRPESESTFNSLFISSMQPPKLQEMVREEQTQLNGLGQNDMSTTVNDMVYEDELSSRPANEVLQQPMEITADDEIPSRSRQHTPAPRVVRLENKDSAASTQASPSAPPISSPSIWSNWRRETSSQNTGTGTGSATTKPKDSGYQRRDAGIKVLRPTRTISRTFSSGSVASTPAADGKSRYFDEGKKRGQDTVAGDEKPLSRRPTGDGQVEMTTSKTRSNPAGGASAFSWLHSGSKP</sequence>
<feature type="compositionally biased region" description="Low complexity" evidence="1">
    <location>
        <begin position="459"/>
        <end position="472"/>
    </location>
</feature>
<proteinExistence type="predicted"/>
<accession>A0A1A7MQY0</accession>